<evidence type="ECO:0000313" key="4">
    <source>
        <dbReference type="Proteomes" id="UP001219525"/>
    </source>
</evidence>
<dbReference type="GO" id="GO:0005524">
    <property type="term" value="F:ATP binding"/>
    <property type="evidence" value="ECO:0007669"/>
    <property type="project" value="InterPro"/>
</dbReference>
<evidence type="ECO:0000259" key="2">
    <source>
        <dbReference type="PROSITE" id="PS50011"/>
    </source>
</evidence>
<sequence>MHQLASDTLPDLTGQFIDDGALELVALLGARGKENELIVHRMVSDHTCVITLDRYFVTDAFVVPVSASASAARPHTSSAHSTRSSTPSSSCIGTASITGIQIPGIFFAIPLTAITNEFCGTPIYMSPGLFFISLDASLMAAAESLDRNNPNGCHFARHSDMWAISVIVANLISGRRPWWSADPCDRGFAALRSDDTYLIRALNITPEANALSSGASTRTRGGARRSSSSARP</sequence>
<protein>
    <recommendedName>
        <fullName evidence="2">Protein kinase domain-containing protein</fullName>
    </recommendedName>
</protein>
<dbReference type="InterPro" id="IPR011009">
    <property type="entry name" value="Kinase-like_dom_sf"/>
</dbReference>
<dbReference type="EMBL" id="JARJCW010000091">
    <property type="protein sequence ID" value="KAJ7195362.1"/>
    <property type="molecule type" value="Genomic_DNA"/>
</dbReference>
<feature type="region of interest" description="Disordered" evidence="1">
    <location>
        <begin position="212"/>
        <end position="232"/>
    </location>
</feature>
<dbReference type="GO" id="GO:0004672">
    <property type="term" value="F:protein kinase activity"/>
    <property type="evidence" value="ECO:0007669"/>
    <property type="project" value="InterPro"/>
</dbReference>
<proteinExistence type="predicted"/>
<dbReference type="InterPro" id="IPR000719">
    <property type="entry name" value="Prot_kinase_dom"/>
</dbReference>
<comment type="caution">
    <text evidence="3">The sequence shown here is derived from an EMBL/GenBank/DDBJ whole genome shotgun (WGS) entry which is preliminary data.</text>
</comment>
<dbReference type="SUPFAM" id="SSF56112">
    <property type="entry name" value="Protein kinase-like (PK-like)"/>
    <property type="match status" value="1"/>
</dbReference>
<evidence type="ECO:0000313" key="3">
    <source>
        <dbReference type="EMBL" id="KAJ7195362.1"/>
    </source>
</evidence>
<keyword evidence="4" id="KW-1185">Reference proteome</keyword>
<dbReference type="PROSITE" id="PS50011">
    <property type="entry name" value="PROTEIN_KINASE_DOM"/>
    <property type="match status" value="1"/>
</dbReference>
<accession>A0AAD6Y5Q6</accession>
<reference evidence="3" key="1">
    <citation type="submission" date="2023-03" db="EMBL/GenBank/DDBJ databases">
        <title>Massive genome expansion in bonnet fungi (Mycena s.s.) driven by repeated elements and novel gene families across ecological guilds.</title>
        <authorList>
            <consortium name="Lawrence Berkeley National Laboratory"/>
            <person name="Harder C.B."/>
            <person name="Miyauchi S."/>
            <person name="Viragh M."/>
            <person name="Kuo A."/>
            <person name="Thoen E."/>
            <person name="Andreopoulos B."/>
            <person name="Lu D."/>
            <person name="Skrede I."/>
            <person name="Drula E."/>
            <person name="Henrissat B."/>
            <person name="Morin E."/>
            <person name="Kohler A."/>
            <person name="Barry K."/>
            <person name="LaButti K."/>
            <person name="Morin E."/>
            <person name="Salamov A."/>
            <person name="Lipzen A."/>
            <person name="Mereny Z."/>
            <person name="Hegedus B."/>
            <person name="Baldrian P."/>
            <person name="Stursova M."/>
            <person name="Weitz H."/>
            <person name="Taylor A."/>
            <person name="Grigoriev I.V."/>
            <person name="Nagy L.G."/>
            <person name="Martin F."/>
            <person name="Kauserud H."/>
        </authorList>
    </citation>
    <scope>NUCLEOTIDE SEQUENCE</scope>
    <source>
        <strain evidence="3">9144</strain>
    </source>
</reference>
<organism evidence="3 4">
    <name type="scientific">Mycena pura</name>
    <dbReference type="NCBI Taxonomy" id="153505"/>
    <lineage>
        <taxon>Eukaryota</taxon>
        <taxon>Fungi</taxon>
        <taxon>Dikarya</taxon>
        <taxon>Basidiomycota</taxon>
        <taxon>Agaricomycotina</taxon>
        <taxon>Agaricomycetes</taxon>
        <taxon>Agaricomycetidae</taxon>
        <taxon>Agaricales</taxon>
        <taxon>Marasmiineae</taxon>
        <taxon>Mycenaceae</taxon>
        <taxon>Mycena</taxon>
    </lineage>
</organism>
<name>A0AAD6Y5Q6_9AGAR</name>
<dbReference type="Gene3D" id="1.10.510.10">
    <property type="entry name" value="Transferase(Phosphotransferase) domain 1"/>
    <property type="match status" value="1"/>
</dbReference>
<dbReference type="Proteomes" id="UP001219525">
    <property type="component" value="Unassembled WGS sequence"/>
</dbReference>
<evidence type="ECO:0000256" key="1">
    <source>
        <dbReference type="SAM" id="MobiDB-lite"/>
    </source>
</evidence>
<dbReference type="AlphaFoldDB" id="A0AAD6Y5Q6"/>
<feature type="domain" description="Protein kinase" evidence="2">
    <location>
        <begin position="1"/>
        <end position="232"/>
    </location>
</feature>
<gene>
    <name evidence="3" type="ORF">GGX14DRAFT_677179</name>
</gene>